<feature type="domain" description="DUF5753" evidence="1">
    <location>
        <begin position="96"/>
        <end position="268"/>
    </location>
</feature>
<dbReference type="GO" id="GO:0003677">
    <property type="term" value="F:DNA binding"/>
    <property type="evidence" value="ECO:0007669"/>
    <property type="project" value="InterPro"/>
</dbReference>
<gene>
    <name evidence="2" type="ORF">JOL79_11050</name>
</gene>
<comment type="caution">
    <text evidence="2">The sequence shown here is derived from an EMBL/GenBank/DDBJ whole genome shotgun (WGS) entry which is preliminary data.</text>
</comment>
<organism evidence="2 3">
    <name type="scientific">Microbispora oryzae</name>
    <dbReference type="NCBI Taxonomy" id="2806554"/>
    <lineage>
        <taxon>Bacteria</taxon>
        <taxon>Bacillati</taxon>
        <taxon>Actinomycetota</taxon>
        <taxon>Actinomycetes</taxon>
        <taxon>Streptosporangiales</taxon>
        <taxon>Streptosporangiaceae</taxon>
        <taxon>Microbispora</taxon>
    </lineage>
</organism>
<dbReference type="InterPro" id="IPR043917">
    <property type="entry name" value="DUF5753"/>
</dbReference>
<protein>
    <submittedName>
        <fullName evidence="2">Helix-turn-helix domain-containing protein</fullName>
    </submittedName>
</protein>
<keyword evidence="3" id="KW-1185">Reference proteome</keyword>
<dbReference type="InterPro" id="IPR010982">
    <property type="entry name" value="Lambda_DNA-bd_dom_sf"/>
</dbReference>
<dbReference type="AlphaFoldDB" id="A0A940WP77"/>
<sequence length="276" mass="30750">MSFSPAVRRRELAYILRAYRGGRDSTKVSRELGWDPSKISRIESGRFKRINPRDVLDMLTAYGVEDAHERDVIKQIAVDSRAKGWWDQYGDVFRSELPDLEAGATYVQAFEVLVVPGLLQTPDYAAAVLRGIGVRDEEELARRVAARVIRQDILLRENPPRLRVILDEAVFAKPVGGHEVMGEQIRQLIHLATWPNVEIRMIPNAVGAHAGMCGQFTILGFDGHPSIAFLETPVGHTLVEKPDEVDQYQGVYDMLMAMSLPPEETLTAMAGMAGNA</sequence>
<dbReference type="Pfam" id="PF13560">
    <property type="entry name" value="HTH_31"/>
    <property type="match status" value="1"/>
</dbReference>
<dbReference type="CDD" id="cd00093">
    <property type="entry name" value="HTH_XRE"/>
    <property type="match status" value="1"/>
</dbReference>
<reference evidence="2" key="1">
    <citation type="submission" date="2021-02" db="EMBL/GenBank/DDBJ databases">
        <title>Draft genome sequence of Microbispora sp. RL4-1S isolated from rice leaves in Thailand.</title>
        <authorList>
            <person name="Muangham S."/>
            <person name="Duangmal K."/>
        </authorList>
    </citation>
    <scope>NUCLEOTIDE SEQUENCE</scope>
    <source>
        <strain evidence="2">RL4-1S</strain>
    </source>
</reference>
<proteinExistence type="predicted"/>
<dbReference type="Proteomes" id="UP000674234">
    <property type="component" value="Unassembled WGS sequence"/>
</dbReference>
<dbReference type="Pfam" id="PF19054">
    <property type="entry name" value="DUF5753"/>
    <property type="match status" value="1"/>
</dbReference>
<dbReference type="RefSeq" id="WP_210155660.1">
    <property type="nucleotide sequence ID" value="NZ_JAFCNB010000005.1"/>
</dbReference>
<accession>A0A940WP77</accession>
<evidence type="ECO:0000313" key="2">
    <source>
        <dbReference type="EMBL" id="MBP2704349.1"/>
    </source>
</evidence>
<dbReference type="EMBL" id="JAFCNB010000005">
    <property type="protein sequence ID" value="MBP2704349.1"/>
    <property type="molecule type" value="Genomic_DNA"/>
</dbReference>
<dbReference type="InterPro" id="IPR001387">
    <property type="entry name" value="Cro/C1-type_HTH"/>
</dbReference>
<evidence type="ECO:0000313" key="3">
    <source>
        <dbReference type="Proteomes" id="UP000674234"/>
    </source>
</evidence>
<dbReference type="SUPFAM" id="SSF47413">
    <property type="entry name" value="lambda repressor-like DNA-binding domains"/>
    <property type="match status" value="1"/>
</dbReference>
<evidence type="ECO:0000259" key="1">
    <source>
        <dbReference type="Pfam" id="PF19054"/>
    </source>
</evidence>
<name>A0A940WP77_9ACTN</name>